<evidence type="ECO:0008006" key="5">
    <source>
        <dbReference type="Google" id="ProtNLM"/>
    </source>
</evidence>
<keyword evidence="2" id="KW-0812">Transmembrane</keyword>
<dbReference type="KEGG" id="bgg:CFK41_13685"/>
<keyword evidence="4" id="KW-1185">Reference proteome</keyword>
<proteinExistence type="predicted"/>
<organism evidence="3 4">
    <name type="scientific">Brachybacterium ginsengisoli</name>
    <dbReference type="NCBI Taxonomy" id="1331682"/>
    <lineage>
        <taxon>Bacteria</taxon>
        <taxon>Bacillati</taxon>
        <taxon>Actinomycetota</taxon>
        <taxon>Actinomycetes</taxon>
        <taxon>Micrococcales</taxon>
        <taxon>Dermabacteraceae</taxon>
        <taxon>Brachybacterium</taxon>
    </lineage>
</organism>
<evidence type="ECO:0000256" key="1">
    <source>
        <dbReference type="SAM" id="MobiDB-lite"/>
    </source>
</evidence>
<dbReference type="EMBL" id="CP023564">
    <property type="protein sequence ID" value="ATG55708.1"/>
    <property type="molecule type" value="Genomic_DNA"/>
</dbReference>
<accession>A0A291GZQ2</accession>
<name>A0A291GZQ2_9MICO</name>
<feature type="region of interest" description="Disordered" evidence="1">
    <location>
        <begin position="71"/>
        <end position="106"/>
    </location>
</feature>
<evidence type="ECO:0000313" key="3">
    <source>
        <dbReference type="EMBL" id="ATG55708.1"/>
    </source>
</evidence>
<dbReference type="RefSeq" id="WP_096800168.1">
    <property type="nucleotide sequence ID" value="NZ_CP023564.1"/>
</dbReference>
<keyword evidence="2" id="KW-0472">Membrane</keyword>
<evidence type="ECO:0000256" key="2">
    <source>
        <dbReference type="SAM" id="Phobius"/>
    </source>
</evidence>
<evidence type="ECO:0000313" key="4">
    <source>
        <dbReference type="Proteomes" id="UP000217889"/>
    </source>
</evidence>
<dbReference type="Proteomes" id="UP000217889">
    <property type="component" value="Chromosome"/>
</dbReference>
<dbReference type="AlphaFoldDB" id="A0A291GZQ2"/>
<dbReference type="OrthoDB" id="6001663at2"/>
<gene>
    <name evidence="3" type="ORF">CFK41_13685</name>
</gene>
<feature type="compositionally biased region" description="Polar residues" evidence="1">
    <location>
        <begin position="80"/>
        <end position="92"/>
    </location>
</feature>
<keyword evidence="2" id="KW-1133">Transmembrane helix</keyword>
<protein>
    <recommendedName>
        <fullName evidence="5">Growth/differentiation factor</fullName>
    </recommendedName>
</protein>
<reference evidence="3 4" key="1">
    <citation type="journal article" date="2014" name="Int. J. Syst. Evol. Microbiol.">
        <title>Brachybacterium ginsengisoli sp. nov., isolated from soil of a ginseng field.</title>
        <authorList>
            <person name="Hoang V.A."/>
            <person name="Kim Y.J."/>
            <person name="Nguyen N.L."/>
            <person name="Yang D.C."/>
        </authorList>
    </citation>
    <scope>NUCLEOTIDE SEQUENCE [LARGE SCALE GENOMIC DNA]</scope>
    <source>
        <strain evidence="3 4">DCY80</strain>
    </source>
</reference>
<feature type="transmembrane region" description="Helical" evidence="2">
    <location>
        <begin position="28"/>
        <end position="50"/>
    </location>
</feature>
<feature type="compositionally biased region" description="Basic and acidic residues" evidence="1">
    <location>
        <begin position="93"/>
        <end position="106"/>
    </location>
</feature>
<sequence length="106" mass="11560">MLPLLAELSADPTTALLLADSDSGGGALAIPFIAGPAVFIAVYGGIYRYYRNTDKRHQFEKETEVAVGNLSSGDRKVGVNNRQKSRSMSGRNSTDHLERVHRIKVD</sequence>